<evidence type="ECO:0000256" key="1">
    <source>
        <dbReference type="ARBA" id="ARBA00001974"/>
    </source>
</evidence>
<dbReference type="Gene3D" id="2.40.110.10">
    <property type="entry name" value="Butyryl-CoA Dehydrogenase, subunit A, domain 2"/>
    <property type="match status" value="1"/>
</dbReference>
<evidence type="ECO:0000256" key="3">
    <source>
        <dbReference type="ARBA" id="ARBA00022630"/>
    </source>
</evidence>
<evidence type="ECO:0000313" key="7">
    <source>
        <dbReference type="EMBL" id="VVE24671.1"/>
    </source>
</evidence>
<dbReference type="Proteomes" id="UP000333828">
    <property type="component" value="Unassembled WGS sequence"/>
</dbReference>
<dbReference type="InterPro" id="IPR046373">
    <property type="entry name" value="Acyl-CoA_Oxase/DH_mid-dom_sf"/>
</dbReference>
<dbReference type="InterPro" id="IPR037069">
    <property type="entry name" value="AcylCoA_DH/ox_N_sf"/>
</dbReference>
<name>A0A5E4WJL8_9BURK</name>
<comment type="cofactor">
    <cofactor evidence="1">
        <name>FAD</name>
        <dbReference type="ChEBI" id="CHEBI:57692"/>
    </cofactor>
</comment>
<dbReference type="InterPro" id="IPR009100">
    <property type="entry name" value="AcylCoA_DH/oxidase_NM_dom_sf"/>
</dbReference>
<dbReference type="Gene3D" id="1.10.540.10">
    <property type="entry name" value="Acyl-CoA dehydrogenase/oxidase, N-terminal domain"/>
    <property type="match status" value="1"/>
</dbReference>
<dbReference type="Pfam" id="PF00441">
    <property type="entry name" value="Acyl-CoA_dh_1"/>
    <property type="match status" value="1"/>
</dbReference>
<evidence type="ECO:0000313" key="8">
    <source>
        <dbReference type="Proteomes" id="UP000333828"/>
    </source>
</evidence>
<dbReference type="Gene3D" id="1.20.140.10">
    <property type="entry name" value="Butyryl-CoA Dehydrogenase, subunit A, domain 3"/>
    <property type="match status" value="1"/>
</dbReference>
<dbReference type="SUPFAM" id="SSF47203">
    <property type="entry name" value="Acyl-CoA dehydrogenase C-terminal domain-like"/>
    <property type="match status" value="1"/>
</dbReference>
<dbReference type="CDD" id="cd00567">
    <property type="entry name" value="ACAD"/>
    <property type="match status" value="1"/>
</dbReference>
<dbReference type="EC" id="1.3.99.-" evidence="7"/>
<dbReference type="PANTHER" id="PTHR43831:SF1">
    <property type="entry name" value="ISOBUTYRYL-COA DEHYDROGENASE, MITOCHONDRIAL"/>
    <property type="match status" value="1"/>
</dbReference>
<dbReference type="SUPFAM" id="SSF56645">
    <property type="entry name" value="Acyl-CoA dehydrogenase NM domain-like"/>
    <property type="match status" value="1"/>
</dbReference>
<keyword evidence="7" id="KW-0560">Oxidoreductase</keyword>
<comment type="similarity">
    <text evidence="2">Belongs to the acyl-CoA dehydrogenase family.</text>
</comment>
<feature type="domain" description="Acyl-CoA dehydrogenase/oxidase C-terminal" evidence="5">
    <location>
        <begin position="372"/>
        <end position="465"/>
    </location>
</feature>
<dbReference type="InterPro" id="IPR009075">
    <property type="entry name" value="AcylCo_DH/oxidase_C"/>
</dbReference>
<feature type="domain" description="Acyl-CoA dehydrogenase/oxidase N-terminal" evidence="6">
    <location>
        <begin position="100"/>
        <end position="165"/>
    </location>
</feature>
<evidence type="ECO:0000256" key="2">
    <source>
        <dbReference type="ARBA" id="ARBA00009347"/>
    </source>
</evidence>
<keyword evidence="3" id="KW-0285">Flavoprotein</keyword>
<dbReference type="AlphaFoldDB" id="A0A5E4WJL8"/>
<evidence type="ECO:0000259" key="6">
    <source>
        <dbReference type="Pfam" id="PF02771"/>
    </source>
</evidence>
<keyword evidence="4" id="KW-0274">FAD</keyword>
<dbReference type="InterPro" id="IPR036250">
    <property type="entry name" value="AcylCo_DH-like_C"/>
</dbReference>
<sequence length="488" mass="52284">MDGWAYAGGALRYEHCLKPGEPARPVPDAYLLIPNLMSTVAQPSELAAPGDDRTGVSGAVLHLASTQGEVRHPGAEARALRADAFSRLLDARLPQLTRDFAAGAAALDREARFPFENFAQLQRHGLIAAVIPQAHGGHGAGLAEARRIIGAVAAGESATALVLTMTYLQHRSLVRTSTRWPDAQRNDVFRSAVTGGALINALRVEPDLGTPARGGLPSTIARRTETGWRLSGRKLYCTGIPALSWLSVWARTDEAEPRVGVFLVPRPAGFQDGEGVLDRPGIRVVPNWDHLGLRASGSHEVILEDIDLPFGNAVDIRPLHEWAPAGIGQRDNDAHIEQQAWMSVLLGTLYDAVARAGTEWLVTFLNTRVPGNLGAPLASVPRVQETVGEIATLLHVNQRLLDAAAAAADVGQPDDDIASGALKFTVTGNAIRVLELALQLTGNHGLSRNNPLERHHRDVLCSRIHTPQNDTILSAAGRRALAAFRVHA</sequence>
<gene>
    <name evidence="7" type="primary">ydbM_1</name>
    <name evidence="7" type="ORF">PIN31115_03325</name>
</gene>
<dbReference type="GO" id="GO:0050660">
    <property type="term" value="F:flavin adenine dinucleotide binding"/>
    <property type="evidence" value="ECO:0007669"/>
    <property type="project" value="InterPro"/>
</dbReference>
<organism evidence="7 8">
    <name type="scientific">Pandoraea iniqua</name>
    <dbReference type="NCBI Taxonomy" id="2508288"/>
    <lineage>
        <taxon>Bacteria</taxon>
        <taxon>Pseudomonadati</taxon>
        <taxon>Pseudomonadota</taxon>
        <taxon>Betaproteobacteria</taxon>
        <taxon>Burkholderiales</taxon>
        <taxon>Burkholderiaceae</taxon>
        <taxon>Pandoraea</taxon>
    </lineage>
</organism>
<protein>
    <submittedName>
        <fullName evidence="7">Acyl-CoA dehydrogenase YdbM</fullName>
        <ecNumber evidence="7">1.3.99.-</ecNumber>
    </submittedName>
</protein>
<dbReference type="GO" id="GO:0016627">
    <property type="term" value="F:oxidoreductase activity, acting on the CH-CH group of donors"/>
    <property type="evidence" value="ECO:0007669"/>
    <property type="project" value="InterPro"/>
</dbReference>
<keyword evidence="8" id="KW-1185">Reference proteome</keyword>
<accession>A0A5E4WJL8</accession>
<dbReference type="InterPro" id="IPR013786">
    <property type="entry name" value="AcylCoA_DH/ox_N"/>
</dbReference>
<evidence type="ECO:0000256" key="4">
    <source>
        <dbReference type="ARBA" id="ARBA00022827"/>
    </source>
</evidence>
<dbReference type="Pfam" id="PF02771">
    <property type="entry name" value="Acyl-CoA_dh_N"/>
    <property type="match status" value="1"/>
</dbReference>
<dbReference type="EMBL" id="CABPSI010000003">
    <property type="protein sequence ID" value="VVE24671.1"/>
    <property type="molecule type" value="Genomic_DNA"/>
</dbReference>
<evidence type="ECO:0000259" key="5">
    <source>
        <dbReference type="Pfam" id="PF00441"/>
    </source>
</evidence>
<proteinExistence type="inferred from homology"/>
<reference evidence="7 8" key="1">
    <citation type="submission" date="2019-08" db="EMBL/GenBank/DDBJ databases">
        <authorList>
            <person name="Peeters C."/>
        </authorList>
    </citation>
    <scope>NUCLEOTIDE SEQUENCE [LARGE SCALE GENOMIC DNA]</scope>
    <source>
        <strain evidence="7 8">LMG 31115</strain>
    </source>
</reference>
<dbReference type="InterPro" id="IPR052547">
    <property type="entry name" value="Mito_Isobutyryl-CoADH"/>
</dbReference>
<dbReference type="PANTHER" id="PTHR43831">
    <property type="entry name" value="ISOBUTYRYL-COA DEHYDROGENASE"/>
    <property type="match status" value="1"/>
</dbReference>